<feature type="transmembrane region" description="Helical" evidence="5">
    <location>
        <begin position="31"/>
        <end position="50"/>
    </location>
</feature>
<dbReference type="InterPro" id="IPR002142">
    <property type="entry name" value="Peptidase_S49"/>
</dbReference>
<dbReference type="SUPFAM" id="SSF52096">
    <property type="entry name" value="ClpP/crotonase"/>
    <property type="match status" value="1"/>
</dbReference>
<evidence type="ECO:0000259" key="6">
    <source>
        <dbReference type="Pfam" id="PF01343"/>
    </source>
</evidence>
<dbReference type="Pfam" id="PF01343">
    <property type="entry name" value="Peptidase_S49"/>
    <property type="match status" value="1"/>
</dbReference>
<comment type="similarity">
    <text evidence="1">Belongs to the peptidase S49 family.</text>
</comment>
<comment type="caution">
    <text evidence="7">The sequence shown here is derived from an EMBL/GenBank/DDBJ whole genome shotgun (WGS) entry which is preliminary data.</text>
</comment>
<keyword evidence="4" id="KW-0720">Serine protease</keyword>
<dbReference type="PANTHER" id="PTHR42987:SF8">
    <property type="entry name" value="PROTEINASE"/>
    <property type="match status" value="1"/>
</dbReference>
<evidence type="ECO:0000313" key="7">
    <source>
        <dbReference type="EMBL" id="MXR36355.1"/>
    </source>
</evidence>
<dbReference type="EMBL" id="WSSB01000003">
    <property type="protein sequence ID" value="MXR36355.1"/>
    <property type="molecule type" value="Genomic_DNA"/>
</dbReference>
<dbReference type="Gene3D" id="3.90.226.10">
    <property type="entry name" value="2-enoyl-CoA Hydratase, Chain A, domain 1"/>
    <property type="match status" value="1"/>
</dbReference>
<dbReference type="GO" id="GO:0008236">
    <property type="term" value="F:serine-type peptidase activity"/>
    <property type="evidence" value="ECO:0007669"/>
    <property type="project" value="UniProtKB-KW"/>
</dbReference>
<dbReference type="Gene3D" id="6.20.330.10">
    <property type="match status" value="1"/>
</dbReference>
<protein>
    <submittedName>
        <fullName evidence="7">S49 family peptidase</fullName>
    </submittedName>
</protein>
<dbReference type="PANTHER" id="PTHR42987">
    <property type="entry name" value="PEPTIDASE S49"/>
    <property type="match status" value="1"/>
</dbReference>
<feature type="domain" description="Peptidase S49" evidence="6">
    <location>
        <begin position="132"/>
        <end position="276"/>
    </location>
</feature>
<dbReference type="AlphaFoldDB" id="A0A845BJ85"/>
<keyword evidence="5" id="KW-0472">Membrane</keyword>
<dbReference type="InterPro" id="IPR047272">
    <property type="entry name" value="S49_SppA_C"/>
</dbReference>
<evidence type="ECO:0000256" key="3">
    <source>
        <dbReference type="ARBA" id="ARBA00022801"/>
    </source>
</evidence>
<name>A0A845BJ85_9NEIS</name>
<evidence type="ECO:0000313" key="8">
    <source>
        <dbReference type="Proteomes" id="UP000467214"/>
    </source>
</evidence>
<dbReference type="GO" id="GO:0006508">
    <property type="term" value="P:proteolysis"/>
    <property type="evidence" value="ECO:0007669"/>
    <property type="project" value="UniProtKB-KW"/>
</dbReference>
<keyword evidence="8" id="KW-1185">Reference proteome</keyword>
<dbReference type="Proteomes" id="UP000467214">
    <property type="component" value="Unassembled WGS sequence"/>
</dbReference>
<evidence type="ECO:0000256" key="2">
    <source>
        <dbReference type="ARBA" id="ARBA00022670"/>
    </source>
</evidence>
<dbReference type="RefSeq" id="WP_124735257.1">
    <property type="nucleotide sequence ID" value="NZ_WSSB01000003.1"/>
</dbReference>
<evidence type="ECO:0000256" key="4">
    <source>
        <dbReference type="ARBA" id="ARBA00022825"/>
    </source>
</evidence>
<keyword evidence="2" id="KW-0645">Protease</keyword>
<proteinExistence type="inferred from homology"/>
<evidence type="ECO:0000256" key="5">
    <source>
        <dbReference type="SAM" id="Phobius"/>
    </source>
</evidence>
<keyword evidence="5" id="KW-0812">Transmembrane</keyword>
<keyword evidence="5" id="KW-1133">Transmembrane helix</keyword>
<keyword evidence="3" id="KW-0378">Hydrolase</keyword>
<dbReference type="InterPro" id="IPR029045">
    <property type="entry name" value="ClpP/crotonase-like_dom_sf"/>
</dbReference>
<gene>
    <name evidence="7" type="ORF">GQF02_05125</name>
</gene>
<evidence type="ECO:0000256" key="1">
    <source>
        <dbReference type="ARBA" id="ARBA00008683"/>
    </source>
</evidence>
<sequence length="314" mass="34705">MNNTPDWERELITKLAGSALFEQRRARQWKIFFRLAWLLVTLIIVFSLFINRDKSGKDGSLMDGKHTALISLDGVINSENDTADRLARGLEAAYKDSGTRGIIIRANSPGGSPVLSGMAYDEIRRLKKQYPAIPVVTVVEEVCASGCYYIAAATDRIYADKASIIGSIGVLSEGFGFTGTMEKLGVERRLMTSGNNKGMGDPFSPVKPEQEAIRQQLLDTVHQQFIQAVRDGRGKRLQQANAEIFSGRVWLGSQSQPLGLIDGLSSVRQVAREQFKAEKLVEFTPDEGFGKRAARLLGVQFAQGMGSLFDTRYY</sequence>
<accession>A0A845BJ85</accession>
<organism evidence="7 8">
    <name type="scientific">Craterilacuibacter sinensis</name>
    <dbReference type="NCBI Taxonomy" id="2686017"/>
    <lineage>
        <taxon>Bacteria</taxon>
        <taxon>Pseudomonadati</taxon>
        <taxon>Pseudomonadota</taxon>
        <taxon>Betaproteobacteria</taxon>
        <taxon>Neisseriales</taxon>
        <taxon>Neisseriaceae</taxon>
        <taxon>Craterilacuibacter</taxon>
    </lineage>
</organism>
<dbReference type="CDD" id="cd07023">
    <property type="entry name" value="S49_Sppa_N_C"/>
    <property type="match status" value="1"/>
</dbReference>
<reference evidence="7 8" key="1">
    <citation type="submission" date="2019-12" db="EMBL/GenBank/DDBJ databases">
        <title>Neisseriaceae gen. nov. sp. Genome sequencing and assembly.</title>
        <authorList>
            <person name="Liu Z."/>
            <person name="Li A."/>
        </authorList>
    </citation>
    <scope>NUCLEOTIDE SEQUENCE [LARGE SCALE GENOMIC DNA]</scope>
    <source>
        <strain evidence="7 8">B2N2-7</strain>
    </source>
</reference>